<dbReference type="Pfam" id="PF04972">
    <property type="entry name" value="BON"/>
    <property type="match status" value="1"/>
</dbReference>
<dbReference type="Proteomes" id="UP000250079">
    <property type="component" value="Chromosome"/>
</dbReference>
<protein>
    <recommendedName>
        <fullName evidence="2">BON domain-containing protein</fullName>
    </recommendedName>
</protein>
<dbReference type="RefSeq" id="WP_088916370.1">
    <property type="nucleotide sequence ID" value="NZ_CP018632.1"/>
</dbReference>
<feature type="domain" description="BON" evidence="2">
    <location>
        <begin position="35"/>
        <end position="84"/>
    </location>
</feature>
<evidence type="ECO:0000259" key="2">
    <source>
        <dbReference type="Pfam" id="PF04972"/>
    </source>
</evidence>
<feature type="chain" id="PRO_5016291785" description="BON domain-containing protein" evidence="1">
    <location>
        <begin position="27"/>
        <end position="98"/>
    </location>
</feature>
<keyword evidence="4" id="KW-1185">Reference proteome</keyword>
<sequence>MNKRTQMLGIVLATALSAGIGGAAYAAGSMTPEETAAELQQAFSLDADISQIVDATVRDGVIVLTGTVNDQQALDKVHAIIRDMEIDSSMIEDNVGKD</sequence>
<accession>A0A2Z2NIJ8</accession>
<proteinExistence type="predicted"/>
<name>A0A2Z2NIJ8_9GAMM</name>
<gene>
    <name evidence="3" type="ORF">IMCC3135_03800</name>
</gene>
<keyword evidence="1" id="KW-0732">Signal</keyword>
<evidence type="ECO:0000313" key="3">
    <source>
        <dbReference type="EMBL" id="ASJ70873.1"/>
    </source>
</evidence>
<feature type="signal peptide" evidence="1">
    <location>
        <begin position="1"/>
        <end position="26"/>
    </location>
</feature>
<organism evidence="3 4">
    <name type="scientific">Granulosicoccus antarcticus IMCC3135</name>
    <dbReference type="NCBI Taxonomy" id="1192854"/>
    <lineage>
        <taxon>Bacteria</taxon>
        <taxon>Pseudomonadati</taxon>
        <taxon>Pseudomonadota</taxon>
        <taxon>Gammaproteobacteria</taxon>
        <taxon>Chromatiales</taxon>
        <taxon>Granulosicoccaceae</taxon>
        <taxon>Granulosicoccus</taxon>
    </lineage>
</organism>
<dbReference type="KEGG" id="gai:IMCC3135_03800"/>
<reference evidence="3 4" key="1">
    <citation type="submission" date="2016-12" db="EMBL/GenBank/DDBJ databases">
        <authorList>
            <person name="Song W.-J."/>
            <person name="Kurnit D.M."/>
        </authorList>
    </citation>
    <scope>NUCLEOTIDE SEQUENCE [LARGE SCALE GENOMIC DNA]</scope>
    <source>
        <strain evidence="3 4">IMCC3135</strain>
    </source>
</reference>
<dbReference type="EMBL" id="CP018632">
    <property type="protein sequence ID" value="ASJ70873.1"/>
    <property type="molecule type" value="Genomic_DNA"/>
</dbReference>
<dbReference type="InterPro" id="IPR007055">
    <property type="entry name" value="BON_dom"/>
</dbReference>
<evidence type="ECO:0000256" key="1">
    <source>
        <dbReference type="SAM" id="SignalP"/>
    </source>
</evidence>
<dbReference type="AlphaFoldDB" id="A0A2Z2NIJ8"/>
<evidence type="ECO:0000313" key="4">
    <source>
        <dbReference type="Proteomes" id="UP000250079"/>
    </source>
</evidence>